<organism evidence="2 3">
    <name type="scientific">Dysosmobacter welbionis</name>
    <dbReference type="NCBI Taxonomy" id="2093857"/>
    <lineage>
        <taxon>Bacteria</taxon>
        <taxon>Bacillati</taxon>
        <taxon>Bacillota</taxon>
        <taxon>Clostridia</taxon>
        <taxon>Eubacteriales</taxon>
        <taxon>Oscillospiraceae</taxon>
        <taxon>Dysosmobacter</taxon>
    </lineage>
</organism>
<dbReference type="AlphaFoldDB" id="A0A4D7ATK5"/>
<dbReference type="GeneID" id="89521173"/>
<keyword evidence="1" id="KW-0472">Membrane</keyword>
<feature type="transmembrane region" description="Helical" evidence="1">
    <location>
        <begin position="78"/>
        <end position="95"/>
    </location>
</feature>
<gene>
    <name evidence="2" type="ORF">EIO64_00310</name>
</gene>
<reference evidence="3" key="1">
    <citation type="submission" date="2018-12" db="EMBL/GenBank/DDBJ databases">
        <title>Dusodibacter welbiota gen. nov., sp. nov., isolated from human faeces and emended description of the Oscillibacter genus.</title>
        <authorList>
            <person name="Le Roy T."/>
            <person name="Van der Smissen P."/>
            <person name="Delzenne N."/>
            <person name="Muccioli G."/>
            <person name="Collet J.F."/>
            <person name="Cani P.D."/>
        </authorList>
    </citation>
    <scope>NUCLEOTIDE SEQUENCE [LARGE SCALE GENOMIC DNA]</scope>
    <source>
        <strain evidence="3">J115</strain>
    </source>
</reference>
<keyword evidence="1" id="KW-1133">Transmembrane helix</keyword>
<keyword evidence="1" id="KW-0812">Transmembrane</keyword>
<feature type="transmembrane region" description="Helical" evidence="1">
    <location>
        <begin position="46"/>
        <end position="66"/>
    </location>
</feature>
<accession>A0A4D7ATK5</accession>
<protein>
    <submittedName>
        <fullName evidence="2">Uncharacterized protein</fullName>
    </submittedName>
</protein>
<dbReference type="KEGG" id="obj:EIO64_00310"/>
<proteinExistence type="predicted"/>
<sequence>MPDFAVRVRGAKGRSWRSPRRLVAVYLGLWVFALVVFLLMDPTDAMGYALLFHWLLLPIAAFVISLRIGELVRRDGRMWLLPLALGLLYMLADFLTFRLANMLAFDKINLPQWDLFFIGAAISALGLLIGRLLGRRRSKPA</sequence>
<evidence type="ECO:0000256" key="1">
    <source>
        <dbReference type="SAM" id="Phobius"/>
    </source>
</evidence>
<keyword evidence="3" id="KW-1185">Reference proteome</keyword>
<dbReference type="EMBL" id="CP034413">
    <property type="protein sequence ID" value="QCI57867.1"/>
    <property type="molecule type" value="Genomic_DNA"/>
</dbReference>
<feature type="transmembrane region" description="Helical" evidence="1">
    <location>
        <begin position="21"/>
        <end position="40"/>
    </location>
</feature>
<feature type="transmembrane region" description="Helical" evidence="1">
    <location>
        <begin position="115"/>
        <end position="134"/>
    </location>
</feature>
<dbReference type="RefSeq" id="WP_021749912.1">
    <property type="nucleotide sequence ID" value="NZ_CP034413.3"/>
</dbReference>
<name>A0A4D7ATK5_9FIRM</name>
<dbReference type="Proteomes" id="UP000298642">
    <property type="component" value="Chromosome"/>
</dbReference>
<evidence type="ECO:0000313" key="3">
    <source>
        <dbReference type="Proteomes" id="UP000298642"/>
    </source>
</evidence>
<evidence type="ECO:0000313" key="2">
    <source>
        <dbReference type="EMBL" id="QCI57867.1"/>
    </source>
</evidence>